<dbReference type="EC" id="3.5.2.6" evidence="3 6"/>
<keyword evidence="10" id="KW-1185">Reference proteome</keyword>
<dbReference type="PANTHER" id="PTHR35333:SF3">
    <property type="entry name" value="BETA-LACTAMASE-TYPE TRANSPEPTIDASE FOLD CONTAINING PROTEIN"/>
    <property type="match status" value="1"/>
</dbReference>
<protein>
    <recommendedName>
        <fullName evidence="3 6">Beta-lactamase</fullName>
        <ecNumber evidence="3 6">3.5.2.6</ecNumber>
    </recommendedName>
</protein>
<accession>A0A844XH27</accession>
<dbReference type="InterPro" id="IPR045155">
    <property type="entry name" value="Beta-lactam_cat"/>
</dbReference>
<evidence type="ECO:0000313" key="10">
    <source>
        <dbReference type="Proteomes" id="UP000461409"/>
    </source>
</evidence>
<dbReference type="GO" id="GO:0030655">
    <property type="term" value="P:beta-lactam antibiotic catabolic process"/>
    <property type="evidence" value="ECO:0007669"/>
    <property type="project" value="InterPro"/>
</dbReference>
<reference evidence="9 10" key="1">
    <citation type="submission" date="2019-12" db="EMBL/GenBank/DDBJ databases">
        <authorList>
            <person name="Lee S.D."/>
        </authorList>
    </citation>
    <scope>NUCLEOTIDE SEQUENCE [LARGE SCALE GENOMIC DNA]</scope>
    <source>
        <strain evidence="9 10">GH3-10</strain>
    </source>
</reference>
<dbReference type="AlphaFoldDB" id="A0A844XH27"/>
<evidence type="ECO:0000256" key="5">
    <source>
        <dbReference type="ARBA" id="ARBA00023251"/>
    </source>
</evidence>
<sequence>MEKSVIARIIALLALMLAPLAAATPASAQQLESAFDSAFGTELREPPEIIARPSTPLERRIAQIADGSDGRIGVAAIDLVSGEEVSVLGDQRFPMASTSKIAIAATFLEGVDKGRWSLTSEFPLMLAVRSPRFSTRVAPVRAGQHMPAHQLIDLMITRSSNSATDALLAAVGGPSAVNDWARRAGLKDFSLDRDIATLVRDDGEFDPTYHIDGRDSATPQAMVRLLAGIYQGEWLSPQSREVILDAMERCRTGRRRIPAMIPAGATVAHKTGTLNRMAGDIGIVEMPDGRAIALAIFVTGQSASQADENRNKAEARRRRDARIASIARALYDGFAEQAEARRFANARYSTGGAANAR</sequence>
<comment type="caution">
    <text evidence="9">The sequence shown here is derived from an EMBL/GenBank/DDBJ whole genome shotgun (WGS) entry which is preliminary data.</text>
</comment>
<dbReference type="Gene3D" id="3.40.710.10">
    <property type="entry name" value="DD-peptidase/beta-lactamase superfamily"/>
    <property type="match status" value="1"/>
</dbReference>
<keyword evidence="5 6" id="KW-0046">Antibiotic resistance</keyword>
<dbReference type="PANTHER" id="PTHR35333">
    <property type="entry name" value="BETA-LACTAMASE"/>
    <property type="match status" value="1"/>
</dbReference>
<feature type="domain" description="Beta-lactamase class A catalytic" evidence="8">
    <location>
        <begin position="73"/>
        <end position="298"/>
    </location>
</feature>
<reference evidence="9 10" key="2">
    <citation type="submission" date="2020-02" db="EMBL/GenBank/DDBJ databases">
        <title>Erythrobacter dongmakensis sp. nov., isolated from a tidal mudflat.</title>
        <authorList>
            <person name="Kim I.S."/>
        </authorList>
    </citation>
    <scope>NUCLEOTIDE SEQUENCE [LARGE SCALE GENOMIC DNA]</scope>
    <source>
        <strain evidence="9 10">GH3-10</strain>
    </source>
</reference>
<evidence type="ECO:0000256" key="1">
    <source>
        <dbReference type="ARBA" id="ARBA00001526"/>
    </source>
</evidence>
<dbReference type="InterPro" id="IPR000871">
    <property type="entry name" value="Beta-lactam_class-A"/>
</dbReference>
<gene>
    <name evidence="9" type="ORF">GRF63_12995</name>
</gene>
<evidence type="ECO:0000256" key="4">
    <source>
        <dbReference type="ARBA" id="ARBA00022801"/>
    </source>
</evidence>
<keyword evidence="7" id="KW-0732">Signal</keyword>
<dbReference type="GO" id="GO:0008800">
    <property type="term" value="F:beta-lactamase activity"/>
    <property type="evidence" value="ECO:0007669"/>
    <property type="project" value="UniProtKB-UniRule"/>
</dbReference>
<evidence type="ECO:0000256" key="3">
    <source>
        <dbReference type="ARBA" id="ARBA00012865"/>
    </source>
</evidence>
<proteinExistence type="inferred from homology"/>
<evidence type="ECO:0000313" key="9">
    <source>
        <dbReference type="EMBL" id="MWV28825.1"/>
    </source>
</evidence>
<name>A0A844XH27_9SPHN</name>
<evidence type="ECO:0000256" key="6">
    <source>
        <dbReference type="RuleBase" id="RU361140"/>
    </source>
</evidence>
<feature type="signal peptide" evidence="7">
    <location>
        <begin position="1"/>
        <end position="28"/>
    </location>
</feature>
<comment type="similarity">
    <text evidence="2 6">Belongs to the class-A beta-lactamase family.</text>
</comment>
<dbReference type="Pfam" id="PF13354">
    <property type="entry name" value="Beta-lactamase2"/>
    <property type="match status" value="1"/>
</dbReference>
<dbReference type="GO" id="GO:0046677">
    <property type="term" value="P:response to antibiotic"/>
    <property type="evidence" value="ECO:0007669"/>
    <property type="project" value="UniProtKB-UniRule"/>
</dbReference>
<dbReference type="InterPro" id="IPR012338">
    <property type="entry name" value="Beta-lactam/transpept-like"/>
</dbReference>
<organism evidence="9 10">
    <name type="scientific">Aurantiacibacter rhizosphaerae</name>
    <dbReference type="NCBI Taxonomy" id="2691582"/>
    <lineage>
        <taxon>Bacteria</taxon>
        <taxon>Pseudomonadati</taxon>
        <taxon>Pseudomonadota</taxon>
        <taxon>Alphaproteobacteria</taxon>
        <taxon>Sphingomonadales</taxon>
        <taxon>Erythrobacteraceae</taxon>
        <taxon>Aurantiacibacter</taxon>
    </lineage>
</organism>
<dbReference type="SUPFAM" id="SSF56601">
    <property type="entry name" value="beta-lactamase/transpeptidase-like"/>
    <property type="match status" value="1"/>
</dbReference>
<dbReference type="EMBL" id="WUBR01000003">
    <property type="protein sequence ID" value="MWV28825.1"/>
    <property type="molecule type" value="Genomic_DNA"/>
</dbReference>
<evidence type="ECO:0000259" key="8">
    <source>
        <dbReference type="Pfam" id="PF13354"/>
    </source>
</evidence>
<keyword evidence="4 6" id="KW-0378">Hydrolase</keyword>
<evidence type="ECO:0000256" key="7">
    <source>
        <dbReference type="SAM" id="SignalP"/>
    </source>
</evidence>
<feature type="chain" id="PRO_5032892549" description="Beta-lactamase" evidence="7">
    <location>
        <begin position="29"/>
        <end position="357"/>
    </location>
</feature>
<dbReference type="InterPro" id="IPR023650">
    <property type="entry name" value="Beta-lactam_class-A_AS"/>
</dbReference>
<evidence type="ECO:0000256" key="2">
    <source>
        <dbReference type="ARBA" id="ARBA00009009"/>
    </source>
</evidence>
<dbReference type="PRINTS" id="PR00118">
    <property type="entry name" value="BLACTAMASEA"/>
</dbReference>
<comment type="catalytic activity">
    <reaction evidence="1 6">
        <text>a beta-lactam + H2O = a substituted beta-amino acid</text>
        <dbReference type="Rhea" id="RHEA:20401"/>
        <dbReference type="ChEBI" id="CHEBI:15377"/>
        <dbReference type="ChEBI" id="CHEBI:35627"/>
        <dbReference type="ChEBI" id="CHEBI:140347"/>
        <dbReference type="EC" id="3.5.2.6"/>
    </reaction>
</comment>
<dbReference type="Proteomes" id="UP000461409">
    <property type="component" value="Unassembled WGS sequence"/>
</dbReference>
<dbReference type="PROSITE" id="PS00146">
    <property type="entry name" value="BETA_LACTAMASE_A"/>
    <property type="match status" value="1"/>
</dbReference>